<evidence type="ECO:0000313" key="3">
    <source>
        <dbReference type="Proteomes" id="UP000837857"/>
    </source>
</evidence>
<feature type="non-terminal residue" evidence="2">
    <location>
        <position position="1"/>
    </location>
</feature>
<accession>A0ABN8J8M0</accession>
<keyword evidence="3" id="KW-1185">Reference proteome</keyword>
<keyword evidence="1" id="KW-1133">Transmembrane helix</keyword>
<reference evidence="2" key="1">
    <citation type="submission" date="2022-03" db="EMBL/GenBank/DDBJ databases">
        <authorList>
            <person name="Martin H S."/>
        </authorList>
    </citation>
    <scope>NUCLEOTIDE SEQUENCE</scope>
</reference>
<proteinExistence type="predicted"/>
<keyword evidence="1" id="KW-0812">Transmembrane</keyword>
<gene>
    <name evidence="2" type="ORF">IPOD504_LOCUS15886</name>
</gene>
<feature type="transmembrane region" description="Helical" evidence="1">
    <location>
        <begin position="28"/>
        <end position="46"/>
    </location>
</feature>
<evidence type="ECO:0000256" key="1">
    <source>
        <dbReference type="SAM" id="Phobius"/>
    </source>
</evidence>
<dbReference type="Proteomes" id="UP000837857">
    <property type="component" value="Chromosome 7"/>
</dbReference>
<dbReference type="EMBL" id="OW152819">
    <property type="protein sequence ID" value="CAH2073996.1"/>
    <property type="molecule type" value="Genomic_DNA"/>
</dbReference>
<protein>
    <submittedName>
        <fullName evidence="2">Uncharacterized protein</fullName>
    </submittedName>
</protein>
<evidence type="ECO:0000313" key="2">
    <source>
        <dbReference type="EMBL" id="CAH2073996.1"/>
    </source>
</evidence>
<keyword evidence="1" id="KW-0472">Membrane</keyword>
<sequence length="306" mass="35829">MWLSLIFILVLNIFFFMCVHQEINLLQFIFKLSIVILGFDAFETWLKYKHRTTCLKKLANHDLTNFKLTTLQLKNWLKRRWLDYILLRERNHTKAFLLVQIMLGLIFFICKHTTGYSIMYMLVMILCISYKLLPPVVRFMKRIQQNAESDLELEGLVPDDTDANMDLLSIDQEQNQVIDEKQSLDYWKPEDVPIEEVSDSSDNSSSLVTNLSIEKMHTFEKEIETSDSSEDEYIPRVKYQPKEQFQSTLVVEPANTWTNAAYNVFQNLGGAVANIIYTPQEDNKRKRVPSIDSSDGFEMIDKNDIL</sequence>
<organism evidence="2 3">
    <name type="scientific">Iphiclides podalirius</name>
    <name type="common">scarce swallowtail</name>
    <dbReference type="NCBI Taxonomy" id="110791"/>
    <lineage>
        <taxon>Eukaryota</taxon>
        <taxon>Metazoa</taxon>
        <taxon>Ecdysozoa</taxon>
        <taxon>Arthropoda</taxon>
        <taxon>Hexapoda</taxon>
        <taxon>Insecta</taxon>
        <taxon>Pterygota</taxon>
        <taxon>Neoptera</taxon>
        <taxon>Endopterygota</taxon>
        <taxon>Lepidoptera</taxon>
        <taxon>Glossata</taxon>
        <taxon>Ditrysia</taxon>
        <taxon>Papilionoidea</taxon>
        <taxon>Papilionidae</taxon>
        <taxon>Papilioninae</taxon>
        <taxon>Iphiclides</taxon>
    </lineage>
</organism>
<name>A0ABN8J8M0_9NEOP</name>
<feature type="transmembrane region" description="Helical" evidence="1">
    <location>
        <begin position="93"/>
        <end position="109"/>
    </location>
</feature>